<dbReference type="GeneID" id="54486486"/>
<evidence type="ECO:0000313" key="3">
    <source>
        <dbReference type="Proteomes" id="UP000799437"/>
    </source>
</evidence>
<keyword evidence="3" id="KW-1185">Reference proteome</keyword>
<gene>
    <name evidence="2" type="ORF">EJ05DRAFT_485284</name>
</gene>
<dbReference type="EMBL" id="ML996570">
    <property type="protein sequence ID" value="KAF2759236.1"/>
    <property type="molecule type" value="Genomic_DNA"/>
</dbReference>
<dbReference type="PANTHER" id="PTHR41677">
    <property type="entry name" value="YALI0B19030P"/>
    <property type="match status" value="1"/>
</dbReference>
<evidence type="ECO:0000313" key="2">
    <source>
        <dbReference type="EMBL" id="KAF2759236.1"/>
    </source>
</evidence>
<keyword evidence="1" id="KW-0175">Coiled coil</keyword>
<evidence type="ECO:0000256" key="1">
    <source>
        <dbReference type="SAM" id="Coils"/>
    </source>
</evidence>
<accession>A0A6A6WBM1</accession>
<reference evidence="2" key="1">
    <citation type="journal article" date="2020" name="Stud. Mycol.">
        <title>101 Dothideomycetes genomes: a test case for predicting lifestyles and emergence of pathogens.</title>
        <authorList>
            <person name="Haridas S."/>
            <person name="Albert R."/>
            <person name="Binder M."/>
            <person name="Bloem J."/>
            <person name="Labutti K."/>
            <person name="Salamov A."/>
            <person name="Andreopoulos B."/>
            <person name="Baker S."/>
            <person name="Barry K."/>
            <person name="Bills G."/>
            <person name="Bluhm B."/>
            <person name="Cannon C."/>
            <person name="Castanera R."/>
            <person name="Culley D."/>
            <person name="Daum C."/>
            <person name="Ezra D."/>
            <person name="Gonzalez J."/>
            <person name="Henrissat B."/>
            <person name="Kuo A."/>
            <person name="Liang C."/>
            <person name="Lipzen A."/>
            <person name="Lutzoni F."/>
            <person name="Magnuson J."/>
            <person name="Mondo S."/>
            <person name="Nolan M."/>
            <person name="Ohm R."/>
            <person name="Pangilinan J."/>
            <person name="Park H.-J."/>
            <person name="Ramirez L."/>
            <person name="Alfaro M."/>
            <person name="Sun H."/>
            <person name="Tritt A."/>
            <person name="Yoshinaga Y."/>
            <person name="Zwiers L.-H."/>
            <person name="Turgeon B."/>
            <person name="Goodwin S."/>
            <person name="Spatafora J."/>
            <person name="Crous P."/>
            <person name="Grigoriev I."/>
        </authorList>
    </citation>
    <scope>NUCLEOTIDE SEQUENCE</scope>
    <source>
        <strain evidence="2">CBS 121739</strain>
    </source>
</reference>
<feature type="coiled-coil region" evidence="1">
    <location>
        <begin position="298"/>
        <end position="325"/>
    </location>
</feature>
<dbReference type="Proteomes" id="UP000799437">
    <property type="component" value="Unassembled WGS sequence"/>
</dbReference>
<dbReference type="AlphaFoldDB" id="A0A6A6WBM1"/>
<dbReference type="PANTHER" id="PTHR41677:SF1">
    <property type="entry name" value="FE2OG DIOXYGENASE DOMAIN-CONTAINING PROTEIN"/>
    <property type="match status" value="1"/>
</dbReference>
<name>A0A6A6WBM1_9PEZI</name>
<sequence>MATEVRAQQVFNAPEFLVGPVIKTQESAFNDKAVSAAATFDPATHLTYEPPGNIIMMKDLGYDEDAGVSPVAVSLPFQLFSEEAINEMRTEIFKPEVLRDCSFSSNIAAHQFRGYAAKYAPFTYDAWHCPETLAIISKIAGVDLVPVMDYEIGHINLSMKTAQQTAEELDAINKQKSFFAADEGIAGCPFEDDKPIVGWHTDSYPFVCVTMLSDCTDMVGGETALRTADGNVIKVRGPGKGCAVVLQGRYITHQALRALGARERITSVTSFRPRSAQLKDDSVLTTVRGISDVSELHYEFIEYRLEIQQERMRVLQKELRKSRHAGRKCPTSLVKNFLREQKHFIKHTNTELVPENDIIAGYIPPMDGNLDVIIIIDDNRSV</sequence>
<proteinExistence type="predicted"/>
<evidence type="ECO:0008006" key="4">
    <source>
        <dbReference type="Google" id="ProtNLM"/>
    </source>
</evidence>
<organism evidence="2 3">
    <name type="scientific">Pseudovirgaria hyperparasitica</name>
    <dbReference type="NCBI Taxonomy" id="470096"/>
    <lineage>
        <taxon>Eukaryota</taxon>
        <taxon>Fungi</taxon>
        <taxon>Dikarya</taxon>
        <taxon>Ascomycota</taxon>
        <taxon>Pezizomycotina</taxon>
        <taxon>Dothideomycetes</taxon>
        <taxon>Dothideomycetes incertae sedis</taxon>
        <taxon>Acrospermales</taxon>
        <taxon>Acrospermaceae</taxon>
        <taxon>Pseudovirgaria</taxon>
    </lineage>
</organism>
<dbReference type="OrthoDB" id="10256055at2759"/>
<dbReference type="RefSeq" id="XP_033601687.1">
    <property type="nucleotide sequence ID" value="XM_033745432.1"/>
</dbReference>
<protein>
    <recommendedName>
        <fullName evidence="4">Fe2OG dioxygenase domain-containing protein</fullName>
    </recommendedName>
</protein>